<keyword evidence="4" id="KW-0804">Transcription</keyword>
<accession>A0A8K0GW93</accession>
<dbReference type="GO" id="GO:0042542">
    <property type="term" value="P:response to hydrogen peroxide"/>
    <property type="evidence" value="ECO:0007669"/>
    <property type="project" value="UniProtKB-ARBA"/>
</dbReference>
<keyword evidence="5" id="KW-0539">Nucleus</keyword>
<evidence type="ECO:0000259" key="8">
    <source>
        <dbReference type="PROSITE" id="PS50811"/>
    </source>
</evidence>
<dbReference type="InterPro" id="IPR036576">
    <property type="entry name" value="WRKY_dom_sf"/>
</dbReference>
<feature type="compositionally biased region" description="Polar residues" evidence="7">
    <location>
        <begin position="73"/>
        <end position="86"/>
    </location>
</feature>
<dbReference type="GO" id="GO:0009751">
    <property type="term" value="P:response to salicylic acid"/>
    <property type="evidence" value="ECO:0007669"/>
    <property type="project" value="UniProtKB-ARBA"/>
</dbReference>
<evidence type="ECO:0000256" key="4">
    <source>
        <dbReference type="ARBA" id="ARBA00023163"/>
    </source>
</evidence>
<name>A0A8K0GW93_9ROSA</name>
<comment type="subcellular location">
    <subcellularLocation>
        <location evidence="1">Nucleus</location>
    </subcellularLocation>
</comment>
<dbReference type="GO" id="GO:0010193">
    <property type="term" value="P:response to ozone"/>
    <property type="evidence" value="ECO:0007669"/>
    <property type="project" value="UniProtKB-ARBA"/>
</dbReference>
<dbReference type="Gene3D" id="2.20.25.80">
    <property type="entry name" value="WRKY domain"/>
    <property type="match status" value="1"/>
</dbReference>
<dbReference type="EMBL" id="VOIH02000008">
    <property type="protein sequence ID" value="KAF3439888.1"/>
    <property type="molecule type" value="Genomic_DNA"/>
</dbReference>
<dbReference type="AlphaFoldDB" id="A0A8K0GW93"/>
<proteinExistence type="inferred from homology"/>
<evidence type="ECO:0000256" key="3">
    <source>
        <dbReference type="ARBA" id="ARBA00023125"/>
    </source>
</evidence>
<dbReference type="GO" id="GO:0003700">
    <property type="term" value="F:DNA-binding transcription factor activity"/>
    <property type="evidence" value="ECO:0007669"/>
    <property type="project" value="InterPro"/>
</dbReference>
<protein>
    <recommendedName>
        <fullName evidence="8">WRKY domain-containing protein</fullName>
    </recommendedName>
</protein>
<feature type="region of interest" description="Disordered" evidence="7">
    <location>
        <begin position="73"/>
        <end position="102"/>
    </location>
</feature>
<keyword evidence="10" id="KW-1185">Reference proteome</keyword>
<keyword evidence="3" id="KW-0238">DNA-binding</keyword>
<feature type="domain" description="WRKY" evidence="8">
    <location>
        <begin position="119"/>
        <end position="182"/>
    </location>
</feature>
<dbReference type="GO" id="GO:0000976">
    <property type="term" value="F:transcription cis-regulatory region binding"/>
    <property type="evidence" value="ECO:0007669"/>
    <property type="project" value="TreeGrafter"/>
</dbReference>
<evidence type="ECO:0000256" key="7">
    <source>
        <dbReference type="SAM" id="MobiDB-lite"/>
    </source>
</evidence>
<dbReference type="PANTHER" id="PTHR32096:SF133">
    <property type="entry name" value="WRKY TRANSCRIPTION FACTOR 41-RELATED"/>
    <property type="match status" value="1"/>
</dbReference>
<dbReference type="FunFam" id="2.20.25.80:FF:000009">
    <property type="entry name" value="WRKY transcription factor 53"/>
    <property type="match status" value="1"/>
</dbReference>
<dbReference type="Pfam" id="PF03106">
    <property type="entry name" value="WRKY"/>
    <property type="match status" value="1"/>
</dbReference>
<evidence type="ECO:0000313" key="9">
    <source>
        <dbReference type="EMBL" id="KAF3439888.1"/>
    </source>
</evidence>
<dbReference type="InterPro" id="IPR003657">
    <property type="entry name" value="WRKY_dom"/>
</dbReference>
<dbReference type="GO" id="GO:0010150">
    <property type="term" value="P:leaf senescence"/>
    <property type="evidence" value="ECO:0007669"/>
    <property type="project" value="UniProtKB-ARBA"/>
</dbReference>
<comment type="similarity">
    <text evidence="6">Belongs to the WRKY group III family.</text>
</comment>
<dbReference type="InterPro" id="IPR044810">
    <property type="entry name" value="WRKY_plant"/>
</dbReference>
<comment type="caution">
    <text evidence="9">The sequence shown here is derived from an EMBL/GenBank/DDBJ whole genome shotgun (WGS) entry which is preliminary data.</text>
</comment>
<dbReference type="SUPFAM" id="SSF118290">
    <property type="entry name" value="WRKY DNA-binding domain"/>
    <property type="match status" value="1"/>
</dbReference>
<evidence type="ECO:0000256" key="6">
    <source>
        <dbReference type="ARBA" id="ARBA00060850"/>
    </source>
</evidence>
<evidence type="ECO:0000313" key="10">
    <source>
        <dbReference type="Proteomes" id="UP000796880"/>
    </source>
</evidence>
<keyword evidence="2" id="KW-0805">Transcription regulation</keyword>
<dbReference type="SMART" id="SM00774">
    <property type="entry name" value="WRKY"/>
    <property type="match status" value="1"/>
</dbReference>
<evidence type="ECO:0000256" key="5">
    <source>
        <dbReference type="ARBA" id="ARBA00023242"/>
    </source>
</evidence>
<gene>
    <name evidence="9" type="ORF">FNV43_RR18166</name>
</gene>
<reference evidence="9" key="1">
    <citation type="submission" date="2020-03" db="EMBL/GenBank/DDBJ databases">
        <title>A high-quality chromosome-level genome assembly of a woody plant with both climbing and erect habits, Rhamnella rubrinervis.</title>
        <authorList>
            <person name="Lu Z."/>
            <person name="Yang Y."/>
            <person name="Zhu X."/>
            <person name="Sun Y."/>
        </authorList>
    </citation>
    <scope>NUCLEOTIDE SEQUENCE</scope>
    <source>
        <strain evidence="9">BYM</strain>
        <tissue evidence="9">Leaf</tissue>
    </source>
</reference>
<dbReference type="GO" id="GO:0005634">
    <property type="term" value="C:nucleus"/>
    <property type="evidence" value="ECO:0007669"/>
    <property type="project" value="UniProtKB-SubCell"/>
</dbReference>
<dbReference type="Proteomes" id="UP000796880">
    <property type="component" value="Unassembled WGS sequence"/>
</dbReference>
<evidence type="ECO:0000256" key="1">
    <source>
        <dbReference type="ARBA" id="ARBA00004123"/>
    </source>
</evidence>
<organism evidence="9 10">
    <name type="scientific">Rhamnella rubrinervis</name>
    <dbReference type="NCBI Taxonomy" id="2594499"/>
    <lineage>
        <taxon>Eukaryota</taxon>
        <taxon>Viridiplantae</taxon>
        <taxon>Streptophyta</taxon>
        <taxon>Embryophyta</taxon>
        <taxon>Tracheophyta</taxon>
        <taxon>Spermatophyta</taxon>
        <taxon>Magnoliopsida</taxon>
        <taxon>eudicotyledons</taxon>
        <taxon>Gunneridae</taxon>
        <taxon>Pentapetalae</taxon>
        <taxon>rosids</taxon>
        <taxon>fabids</taxon>
        <taxon>Rosales</taxon>
        <taxon>Rhamnaceae</taxon>
        <taxon>rhamnoid group</taxon>
        <taxon>Rhamneae</taxon>
        <taxon>Rhamnella</taxon>
    </lineage>
</organism>
<sequence length="355" mass="39935">MEKTMDWEQKTLISELIQGKELANQLMNQLQLPSSQENRDFLVAKILSSYEKALSLFNLGANFVGETKPITTGLSESPRSFGSPTSEIGDHDSNHKNISKKRKTFPRWSEKVKVCSETGLEGPLNDGYSWRKYGQKEILGANHPRSYYRCTHRHVQGCLATKQVQRLNEDASVFEVIYRGRHTCSQSSQLATASSINKLGFKGSKNTLQQHEKDNPKQPQDMLSNLGAGLKVKTEGLDTREDDIFPLFSFPLTPNECESVENHIFSESMIENNFMGSFPPPFISPATSESNYFSVSPCHMSNFGHNVQTSESDHTEILSAPTSVTNSPIGDWDLRFDKGDFELNFSFENPDQLFS</sequence>
<dbReference type="PANTHER" id="PTHR32096">
    <property type="entry name" value="WRKY TRANSCRIPTION FACTOR 30-RELATED-RELATED"/>
    <property type="match status" value="1"/>
</dbReference>
<evidence type="ECO:0000256" key="2">
    <source>
        <dbReference type="ARBA" id="ARBA00023015"/>
    </source>
</evidence>
<dbReference type="OrthoDB" id="1888929at2759"/>
<dbReference type="PROSITE" id="PS50811">
    <property type="entry name" value="WRKY"/>
    <property type="match status" value="1"/>
</dbReference>